<dbReference type="InterPro" id="IPR006530">
    <property type="entry name" value="YD"/>
</dbReference>
<gene>
    <name evidence="6" type="ORF">GCM10025790_22350</name>
</gene>
<dbReference type="Gene3D" id="3.90.930.1">
    <property type="match status" value="1"/>
</dbReference>
<dbReference type="Pfam" id="PF25023">
    <property type="entry name" value="TEN_YD-shell"/>
    <property type="match status" value="3"/>
</dbReference>
<reference evidence="7" key="1">
    <citation type="journal article" date="2019" name="Int. J. Syst. Evol. Microbiol.">
        <title>The Global Catalogue of Microorganisms (GCM) 10K type strain sequencing project: providing services to taxonomists for standard genome sequencing and annotation.</title>
        <authorList>
            <consortium name="The Broad Institute Genomics Platform"/>
            <consortium name="The Broad Institute Genome Sequencing Center for Infectious Disease"/>
            <person name="Wu L."/>
            <person name="Ma J."/>
        </authorList>
    </citation>
    <scope>NUCLEOTIDE SEQUENCE [LARGE SCALE GENOMIC DNA]</scope>
    <source>
        <strain evidence="7">JCM 19129</strain>
    </source>
</reference>
<keyword evidence="3" id="KW-0732">Signal</keyword>
<dbReference type="Pfam" id="PF20148">
    <property type="entry name" value="DUF6531"/>
    <property type="match status" value="1"/>
</dbReference>
<evidence type="ECO:0000256" key="1">
    <source>
        <dbReference type="ARBA" id="ARBA00022737"/>
    </source>
</evidence>
<evidence type="ECO:0000313" key="6">
    <source>
        <dbReference type="EMBL" id="GAA4924621.1"/>
    </source>
</evidence>
<evidence type="ECO:0000259" key="5">
    <source>
        <dbReference type="Pfam" id="PF25023"/>
    </source>
</evidence>
<dbReference type="InterPro" id="IPR045351">
    <property type="entry name" value="DUF6531"/>
</dbReference>
<dbReference type="NCBIfam" id="TIGR03696">
    <property type="entry name" value="Rhs_assc_core"/>
    <property type="match status" value="1"/>
</dbReference>
<dbReference type="PANTHER" id="PTHR32305:SF15">
    <property type="entry name" value="PROTEIN RHSA-RELATED"/>
    <property type="match status" value="1"/>
</dbReference>
<dbReference type="RefSeq" id="WP_345478084.1">
    <property type="nucleotide sequence ID" value="NZ_BAABLW010000007.1"/>
</dbReference>
<evidence type="ECO:0000256" key="2">
    <source>
        <dbReference type="SAM" id="MobiDB-lite"/>
    </source>
</evidence>
<feature type="chain" id="PRO_5046257401" description="RHS repeat-associated protein" evidence="3">
    <location>
        <begin position="35"/>
        <end position="1405"/>
    </location>
</feature>
<accession>A0ABP9G0H3</accession>
<evidence type="ECO:0000259" key="4">
    <source>
        <dbReference type="Pfam" id="PF20148"/>
    </source>
</evidence>
<organism evidence="6 7">
    <name type="scientific">Nesterenkonia rhizosphaerae</name>
    <dbReference type="NCBI Taxonomy" id="1348272"/>
    <lineage>
        <taxon>Bacteria</taxon>
        <taxon>Bacillati</taxon>
        <taxon>Actinomycetota</taxon>
        <taxon>Actinomycetes</taxon>
        <taxon>Micrococcales</taxon>
        <taxon>Micrococcaceae</taxon>
        <taxon>Nesterenkonia</taxon>
    </lineage>
</organism>
<keyword evidence="1" id="KW-0677">Repeat</keyword>
<dbReference type="InterPro" id="IPR022385">
    <property type="entry name" value="Rhs_assc_core"/>
</dbReference>
<evidence type="ECO:0000313" key="7">
    <source>
        <dbReference type="Proteomes" id="UP001500368"/>
    </source>
</evidence>
<feature type="signal peptide" evidence="3">
    <location>
        <begin position="1"/>
        <end position="34"/>
    </location>
</feature>
<dbReference type="Gene3D" id="2.180.10.10">
    <property type="entry name" value="RHS repeat-associated core"/>
    <property type="match status" value="2"/>
</dbReference>
<dbReference type="InterPro" id="IPR050708">
    <property type="entry name" value="T6SS_VgrG/RHS"/>
</dbReference>
<feature type="domain" description="DUF6531" evidence="4">
    <location>
        <begin position="307"/>
        <end position="382"/>
    </location>
</feature>
<feature type="region of interest" description="Disordered" evidence="2">
    <location>
        <begin position="764"/>
        <end position="787"/>
    </location>
</feature>
<dbReference type="NCBIfam" id="TIGR01643">
    <property type="entry name" value="YD_repeat_2x"/>
    <property type="match status" value="8"/>
</dbReference>
<keyword evidence="7" id="KW-1185">Reference proteome</keyword>
<comment type="caution">
    <text evidence="6">The sequence shown here is derived from an EMBL/GenBank/DDBJ whole genome shotgun (WGS) entry which is preliminary data.</text>
</comment>
<proteinExistence type="predicted"/>
<evidence type="ECO:0000256" key="3">
    <source>
        <dbReference type="SAM" id="SignalP"/>
    </source>
</evidence>
<dbReference type="PANTHER" id="PTHR32305">
    <property type="match status" value="1"/>
</dbReference>
<dbReference type="EMBL" id="BAABLW010000007">
    <property type="protein sequence ID" value="GAA4924621.1"/>
    <property type="molecule type" value="Genomic_DNA"/>
</dbReference>
<feature type="region of interest" description="Disordered" evidence="2">
    <location>
        <begin position="30"/>
        <end position="68"/>
    </location>
</feature>
<protein>
    <recommendedName>
        <fullName evidence="8">RHS repeat-associated protein</fullName>
    </recommendedName>
</protein>
<dbReference type="InterPro" id="IPR056823">
    <property type="entry name" value="TEN-like_YD-shell"/>
</dbReference>
<feature type="domain" description="Teneurin-like YD-shell" evidence="5">
    <location>
        <begin position="878"/>
        <end position="977"/>
    </location>
</feature>
<feature type="compositionally biased region" description="Polar residues" evidence="2">
    <location>
        <begin position="32"/>
        <end position="53"/>
    </location>
</feature>
<feature type="domain" description="Teneurin-like YD-shell" evidence="5">
    <location>
        <begin position="416"/>
        <end position="552"/>
    </location>
</feature>
<sequence>MPTQRMNRSIAAKVTGVVITSALLLGGLTPGAQASTHQQPPAESESGITTADDGSSEPRTVIREGGRKPLEFRPELPVLNPGACVSQRVPWALLTDHKGLQHWAEFDSRQPTRAHFPDFEMTYPGGDITLTLFEKEADPDYCFDDYPPHPSELTEISTEHIRVEWEKPEIIDVSYTDAGGNQPVPVVTASPGWKDFHRSEELGGMSFFTVRDLGTEYEDITWRRGRCTPITGQPHKCTLNVSIPNDEVLMLTALPEDDWYEDSYGWIVQNSLSTYFWADDFGGSRDLPSLTKAGPTKSARCNRICTGDPIDTFTGTFFENQTDLSVPGRIGIDVTRHYSVGTLDATGALGKGWSLNYDMHIDMDYRWDQMAVVEPNGNITPFDAWDYEPMSPTIQADLVETSRGWEFRRWNERHTYIFNTSGRLTAIRDENSNEVTLTYRNGRVSRVTEGPRHVDFAWQNNLLRSVTDHTGRTVTYDYTRGNQLQTRTTPDGRKSHYQYDGAGRVTEMTFEDGSTATNVYDAQNRITKQTLPSGQVIELNYGRATNNGCRVVNTETSGSVVKTYTYIDGRISEFTNSANPEENFKRIYNRLGAPIIEESFNGQPQRRLNTYDEAGNLIRTEEAHTGAVETFEYNRQRKITLHQDPAWVRTRTAYDSRGNIRQITVTPTDRAAARISRFTHNQHGDVLTATNPRGGTETMTYTAAGDLLSISTGSGEQTTLSYDTLGRVTSESHPDGASTQYTYDQAGNVTEVTDHTGTTRYEYDPLGQPVSITDPRGKTKTAEYDGAGNQVRVTEPDGSVERFTYDSATGNRTSWTDPRGLTTNYRHQPWRVTTIGPDGVESTTEQVVQGSTVQTRVINDDYPDGAVVSTTDGRTSTTFAAGDGHATNQVTRNTAGQVTTETLPDGSTVTFRYNGFGELISQTGQDRSIGYEYDSLGNITRITYPDGTSVTRTFDENGRLSRITDWNGDTYTYGYNEAGQNTTMASSSGVGYRQDFDGPQITSKTWTHGSQVLGSFQNTYTDGGLLSSQTKHDKVRDYAWDDRGWLAEAGNEPVHWEGRTLAAFDGKTLIHDAFGRLAGLTHNGATTEYAYDSQGNRTAAGTDTYGWNAVGQLTSFNDTSYSYGAIGIRTAVGDNAQVYDQGLKLLSDGATKYLWGPSGELLDQAELGDGKSTQQAITDTMGTVYSVVAGGQVIAEYDYGTFGERELVSGTDATSIGYTSEQHDDSGLIYLRYRYYDPTAGQFISVDPLVAATLDPYGYASGNPLQMLDPLGLFSLGEVGDWVWENSGNISAGLSLAAFALASTGVGAPVGMVLGAGAVGFGGLSAARSVSEGNYVDAALDLVGFGLGAGAIRATMRVPTARQQVINSGAPYTRRDIRNAEDRFRKKAFSYEVGGLSLLSTHLGC</sequence>
<feature type="domain" description="Teneurin-like YD-shell" evidence="5">
    <location>
        <begin position="698"/>
        <end position="817"/>
    </location>
</feature>
<evidence type="ECO:0008006" key="8">
    <source>
        <dbReference type="Google" id="ProtNLM"/>
    </source>
</evidence>
<name>A0ABP9G0H3_9MICC</name>
<dbReference type="Proteomes" id="UP001500368">
    <property type="component" value="Unassembled WGS sequence"/>
</dbReference>